<reference evidence="2" key="2">
    <citation type="submission" date="2022-10" db="EMBL/GenBank/DDBJ databases">
        <authorList>
            <person name="Landa B."/>
            <person name="Arias-Giraldo L.F."/>
            <person name="Roman-Ecija M."/>
            <person name="Velasco-Amo M.P."/>
            <person name="De La Fuente L."/>
            <person name="Marco-Noales E."/>
            <person name="Moralejo E."/>
        </authorList>
    </citation>
    <scope>NUCLEOTIDE SEQUENCE</scope>
    <source>
        <strain evidence="2">CFBP8073</strain>
    </source>
</reference>
<organism evidence="2 3">
    <name type="scientific">Xylella fastidiosa subsp. fastidiosa</name>
    <dbReference type="NCBI Taxonomy" id="644356"/>
    <lineage>
        <taxon>Bacteria</taxon>
        <taxon>Pseudomonadati</taxon>
        <taxon>Pseudomonadota</taxon>
        <taxon>Gammaproteobacteria</taxon>
        <taxon>Lysobacterales</taxon>
        <taxon>Lysobacteraceae</taxon>
        <taxon>Xylella</taxon>
    </lineage>
</organism>
<dbReference type="RefSeq" id="WP_058564736.1">
    <property type="nucleotide sequence ID" value="NZ_CP109886.1"/>
</dbReference>
<proteinExistence type="predicted"/>
<feature type="transmembrane region" description="Helical" evidence="1">
    <location>
        <begin position="30"/>
        <end position="50"/>
    </location>
</feature>
<evidence type="ECO:0000256" key="1">
    <source>
        <dbReference type="SAM" id="Phobius"/>
    </source>
</evidence>
<evidence type="ECO:0000313" key="3">
    <source>
        <dbReference type="Proteomes" id="UP001211513"/>
    </source>
</evidence>
<keyword evidence="1" id="KW-0812">Transmembrane</keyword>
<reference evidence="2" key="1">
    <citation type="journal article" date="2022" name="Phytopathology">
        <title>Complete circularized genome resources of seven strains of Xylella fastidiosa subsp. fastidiosa using hybrid assembly reveals unknown plasmids.</title>
        <authorList>
            <person name="Velasco-Amo M.D.P."/>
            <person name="Arias-Giraldo L.F.F."/>
            <person name="Ecija M.R."/>
            <person name="De La Fuente L."/>
            <person name="Marco-Noales E."/>
            <person name="Moralejo E."/>
            <person name="Navas-Cort J.A."/>
            <person name="Landa B.B."/>
        </authorList>
    </citation>
    <scope>NUCLEOTIDE SEQUENCE</scope>
    <source>
        <strain evidence="2">CFBP8073</strain>
    </source>
</reference>
<name>A0AAJ5R1M5_XYLFS</name>
<accession>A0AAJ5R1M5</accession>
<dbReference type="Proteomes" id="UP001211513">
    <property type="component" value="Chromosome"/>
</dbReference>
<protein>
    <submittedName>
        <fullName evidence="2">Uncharacterized protein</fullName>
    </submittedName>
</protein>
<evidence type="ECO:0000313" key="2">
    <source>
        <dbReference type="EMBL" id="WCF27469.1"/>
    </source>
</evidence>
<dbReference type="PIRSF" id="PIRSF028438">
    <property type="entry name" value="UCP028438"/>
    <property type="match status" value="1"/>
</dbReference>
<dbReference type="EMBL" id="CP109886">
    <property type="protein sequence ID" value="WCF27469.1"/>
    <property type="molecule type" value="Genomic_DNA"/>
</dbReference>
<dbReference type="InterPro" id="IPR016884">
    <property type="entry name" value="UCP028438"/>
</dbReference>
<keyword evidence="1" id="KW-1133">Transmembrane helix</keyword>
<gene>
    <name evidence="2" type="ORF">OK117_07340</name>
</gene>
<dbReference type="AlphaFoldDB" id="A0AAJ5R1M5"/>
<keyword evidence="1" id="KW-0472">Membrane</keyword>
<sequence>MATGDQTDIFRRIKALLPQWFSDNTPVLDALLRGFAYATAFVYVLIAYAARQTRIKTATDGWLDMIAADFFGASLLRKPGQSDASFRGRILADLFREQATRNGLVKVLTALTGRAPRILEPQRPLDTGSYGGPLLGYSLAGGYGSMLLPYQAFVTAFRPAGTGIPYVASYGTPNGGYGQASQAELASIRITHNSGHCERCGHLRDHRQRQTRRNDCLDAHQQLAT</sequence>